<comment type="caution">
    <text evidence="3">The sequence shown here is derived from an EMBL/GenBank/DDBJ whole genome shotgun (WGS) entry which is preliminary data.</text>
</comment>
<dbReference type="Gene3D" id="1.25.40.10">
    <property type="entry name" value="Tetratricopeptide repeat domain"/>
    <property type="match status" value="1"/>
</dbReference>
<keyword evidence="5" id="KW-1185">Reference proteome</keyword>
<sequence length="307" mass="34040">MHRHDSPSRVGALFLVVGLLAPPGLARPLFPAPVLSQLGPTSPQIDRAREQIDDGEFEEARRTLQEGLDAPDVTDDQLVELYRLLGLTALYLGDEHQAREAYEKLLQARPDYELPRTAPPKLRSLYARIKEDIRSRRVRPVTLDVDPIPDPRGGEPIVVEATIQELALGARARLFYRRAGGQAYNSVDFVKDRGEKERFRAVVPAYDVPLEPEPYEVEYYFEVVDAAQRRLAGRGDSFQPLLFQVAPEKATAAAAEASEGRPWYKSPWLWVAVGAVAIGGTAGIVALTSSEDRGRVPITIRVDPSQP</sequence>
<proteinExistence type="predicted"/>
<dbReference type="EMBL" id="FOIB01000006">
    <property type="protein sequence ID" value="SEU23410.1"/>
    <property type="molecule type" value="Genomic_DNA"/>
</dbReference>
<gene>
    <name evidence="3" type="ORF">MFU01_30820</name>
    <name evidence="4" type="ORF">SAMN05443572_106533</name>
</gene>
<dbReference type="InterPro" id="IPR019734">
    <property type="entry name" value="TPR_rpt"/>
</dbReference>
<evidence type="ECO:0000256" key="2">
    <source>
        <dbReference type="SAM" id="Phobius"/>
    </source>
</evidence>
<accession>A0A511T1M1</accession>
<keyword evidence="2" id="KW-0812">Transmembrane</keyword>
<dbReference type="Proteomes" id="UP000321514">
    <property type="component" value="Unassembled WGS sequence"/>
</dbReference>
<dbReference type="InterPro" id="IPR011990">
    <property type="entry name" value="TPR-like_helical_dom_sf"/>
</dbReference>
<keyword evidence="1" id="KW-0802">TPR repeat</keyword>
<dbReference type="Proteomes" id="UP000183760">
    <property type="component" value="Unassembled WGS sequence"/>
</dbReference>
<feature type="transmembrane region" description="Helical" evidence="2">
    <location>
        <begin position="268"/>
        <end position="287"/>
    </location>
</feature>
<keyword evidence="2" id="KW-0472">Membrane</keyword>
<evidence type="ECO:0000256" key="1">
    <source>
        <dbReference type="PROSITE-ProRule" id="PRU00339"/>
    </source>
</evidence>
<name>A0A511T1M1_MYXFU</name>
<evidence type="ECO:0000313" key="4">
    <source>
        <dbReference type="EMBL" id="SEU23410.1"/>
    </source>
</evidence>
<evidence type="ECO:0000313" key="5">
    <source>
        <dbReference type="Proteomes" id="UP000183760"/>
    </source>
</evidence>
<evidence type="ECO:0000313" key="6">
    <source>
        <dbReference type="Proteomes" id="UP000321514"/>
    </source>
</evidence>
<dbReference type="STRING" id="1334629.MFUL124B02_28710"/>
<dbReference type="PROSITE" id="PS50005">
    <property type="entry name" value="TPR"/>
    <property type="match status" value="1"/>
</dbReference>
<organism evidence="3 6">
    <name type="scientific">Myxococcus fulvus</name>
    <dbReference type="NCBI Taxonomy" id="33"/>
    <lineage>
        <taxon>Bacteria</taxon>
        <taxon>Pseudomonadati</taxon>
        <taxon>Myxococcota</taxon>
        <taxon>Myxococcia</taxon>
        <taxon>Myxococcales</taxon>
        <taxon>Cystobacterineae</taxon>
        <taxon>Myxococcaceae</taxon>
        <taxon>Myxococcus</taxon>
    </lineage>
</organism>
<evidence type="ECO:0000313" key="3">
    <source>
        <dbReference type="EMBL" id="GEN08045.1"/>
    </source>
</evidence>
<dbReference type="RefSeq" id="WP_046714859.1">
    <property type="nucleotide sequence ID" value="NZ_BJXR01000027.1"/>
</dbReference>
<feature type="repeat" description="TPR" evidence="1">
    <location>
        <begin position="79"/>
        <end position="112"/>
    </location>
</feature>
<dbReference type="OrthoDB" id="5381475at2"/>
<reference evidence="3 6" key="2">
    <citation type="submission" date="2019-07" db="EMBL/GenBank/DDBJ databases">
        <title>Whole genome shotgun sequence of Myxococcus fulvus NBRC 100333.</title>
        <authorList>
            <person name="Hosoyama A."/>
            <person name="Uohara A."/>
            <person name="Ohji S."/>
            <person name="Ichikawa N."/>
        </authorList>
    </citation>
    <scope>NUCLEOTIDE SEQUENCE [LARGE SCALE GENOMIC DNA]</scope>
    <source>
        <strain evidence="3 6">NBRC 100333</strain>
    </source>
</reference>
<dbReference type="EMBL" id="BJXR01000027">
    <property type="protein sequence ID" value="GEN08045.1"/>
    <property type="molecule type" value="Genomic_DNA"/>
</dbReference>
<dbReference type="SUPFAM" id="SSF48452">
    <property type="entry name" value="TPR-like"/>
    <property type="match status" value="1"/>
</dbReference>
<reference evidence="4 5" key="1">
    <citation type="submission" date="2016-10" db="EMBL/GenBank/DDBJ databases">
        <authorList>
            <person name="Varghese N."/>
            <person name="Submissions S."/>
        </authorList>
    </citation>
    <scope>NUCLEOTIDE SEQUENCE [LARGE SCALE GENOMIC DNA]</scope>
    <source>
        <strain evidence="4 5">DSM 16525</strain>
    </source>
</reference>
<keyword evidence="2" id="KW-1133">Transmembrane helix</keyword>
<dbReference type="AlphaFoldDB" id="A0A511T1M1"/>
<protein>
    <submittedName>
        <fullName evidence="3">Uncharacterized protein</fullName>
    </submittedName>
</protein>